<dbReference type="SUPFAM" id="SSF63380">
    <property type="entry name" value="Riboflavin synthase domain-like"/>
    <property type="match status" value="1"/>
</dbReference>
<evidence type="ECO:0000313" key="2">
    <source>
        <dbReference type="EMBL" id="OKH94104.1"/>
    </source>
</evidence>
<dbReference type="EMBL" id="LFBV01000003">
    <property type="protein sequence ID" value="OKH94104.1"/>
    <property type="molecule type" value="Genomic_DNA"/>
</dbReference>
<dbReference type="Gene3D" id="3.40.50.80">
    <property type="entry name" value="Nucleotide-binding domain of ferredoxin-NADP reductase (FNR) module"/>
    <property type="match status" value="1"/>
</dbReference>
<protein>
    <recommendedName>
        <fullName evidence="1">FAD-binding FR-type domain-containing protein</fullName>
    </recommendedName>
</protein>
<reference evidence="2 3" key="1">
    <citation type="submission" date="2015-06" db="EMBL/GenBank/DDBJ databases">
        <title>Cloning and characterization of the uncialamcin biosynthetic gene cluster.</title>
        <authorList>
            <person name="Yan X."/>
            <person name="Huang T."/>
            <person name="Ge H."/>
            <person name="Shen B."/>
        </authorList>
    </citation>
    <scope>NUCLEOTIDE SEQUENCE [LARGE SCALE GENOMIC DNA]</scope>
    <source>
        <strain evidence="2 3">DCA2648</strain>
    </source>
</reference>
<dbReference type="PROSITE" id="PS51384">
    <property type="entry name" value="FAD_FR"/>
    <property type="match status" value="1"/>
</dbReference>
<evidence type="ECO:0000259" key="1">
    <source>
        <dbReference type="PROSITE" id="PS51384"/>
    </source>
</evidence>
<dbReference type="Pfam" id="PF04954">
    <property type="entry name" value="SIP"/>
    <property type="match status" value="1"/>
</dbReference>
<accession>A0A1Q4V8F9</accession>
<dbReference type="Proteomes" id="UP000186455">
    <property type="component" value="Unassembled WGS sequence"/>
</dbReference>
<dbReference type="InterPro" id="IPR013113">
    <property type="entry name" value="SIP_FAD-bd"/>
</dbReference>
<feature type="domain" description="FAD-binding FR-type" evidence="1">
    <location>
        <begin position="3"/>
        <end position="127"/>
    </location>
</feature>
<dbReference type="InterPro" id="IPR039374">
    <property type="entry name" value="SIP_fam"/>
</dbReference>
<dbReference type="GO" id="GO:0016491">
    <property type="term" value="F:oxidoreductase activity"/>
    <property type="evidence" value="ECO:0007669"/>
    <property type="project" value="InterPro"/>
</dbReference>
<name>A0A1Q4V8F9_9ACTN</name>
<organism evidence="2 3">
    <name type="scientific">Streptomyces uncialis</name>
    <dbReference type="NCBI Taxonomy" id="1048205"/>
    <lineage>
        <taxon>Bacteria</taxon>
        <taxon>Bacillati</taxon>
        <taxon>Actinomycetota</taxon>
        <taxon>Actinomycetes</taxon>
        <taxon>Kitasatosporales</taxon>
        <taxon>Streptomycetaceae</taxon>
        <taxon>Streptomyces</taxon>
    </lineage>
</organism>
<evidence type="ECO:0000313" key="3">
    <source>
        <dbReference type="Proteomes" id="UP000186455"/>
    </source>
</evidence>
<dbReference type="STRING" id="1048205.AB852_15815"/>
<dbReference type="InterPro" id="IPR017938">
    <property type="entry name" value="Riboflavin_synthase-like_b-brl"/>
</dbReference>
<dbReference type="PANTHER" id="PTHR30157:SF0">
    <property type="entry name" value="NADPH-DEPENDENT FERRIC-CHELATE REDUCTASE"/>
    <property type="match status" value="1"/>
</dbReference>
<dbReference type="InterPro" id="IPR017927">
    <property type="entry name" value="FAD-bd_FR_type"/>
</dbReference>
<dbReference type="Pfam" id="PF08021">
    <property type="entry name" value="FAD_binding_9"/>
    <property type="match status" value="1"/>
</dbReference>
<sequence>MKDRLHRGTVLTTTHVTPGMIRIVLGGDGLSGFETSGVGDEYLRLHFPVPGTGELVLPRPELDWTYPEGVTRSPCERYTVRRYDPAHGQVTFDFVVHDGGVASSWAKAARPGDELGIGSPRGLYDPPADATHLLLAADATGLPAVGRLVEQLPATLRATVIVEIADATHEQTIATDADAEFIWLPGSGNGVGPSRLEEAVRAVARPGAAPGYVWVAGESAAVRGIRRYLRHELGLPARAYKVISYWQHESERWEERWNALDPEVRRRLDEAYDAMREHALKGADGDEASIERSEDILDTVEETMERAGL</sequence>
<dbReference type="CDD" id="cd06193">
    <property type="entry name" value="siderophore_interacting"/>
    <property type="match status" value="1"/>
</dbReference>
<keyword evidence="3" id="KW-1185">Reference proteome</keyword>
<dbReference type="InterPro" id="IPR039261">
    <property type="entry name" value="FNR_nucleotide-bd"/>
</dbReference>
<dbReference type="AlphaFoldDB" id="A0A1Q4V8F9"/>
<dbReference type="PANTHER" id="PTHR30157">
    <property type="entry name" value="FERRIC REDUCTASE, NADPH-DEPENDENT"/>
    <property type="match status" value="1"/>
</dbReference>
<dbReference type="Gene3D" id="2.40.30.10">
    <property type="entry name" value="Translation factors"/>
    <property type="match status" value="1"/>
</dbReference>
<proteinExistence type="predicted"/>
<dbReference type="InterPro" id="IPR007037">
    <property type="entry name" value="SIP_rossman_dom"/>
</dbReference>
<comment type="caution">
    <text evidence="2">The sequence shown here is derived from an EMBL/GenBank/DDBJ whole genome shotgun (WGS) entry which is preliminary data.</text>
</comment>
<gene>
    <name evidence="2" type="ORF">AB852_15815</name>
</gene>
<dbReference type="RefSeq" id="WP_073788643.1">
    <property type="nucleotide sequence ID" value="NZ_JAPEPH010000002.1"/>
</dbReference>